<dbReference type="PATRIC" id="fig|1632867.3.peg.5259"/>
<evidence type="ECO:0000256" key="5">
    <source>
        <dbReference type="ARBA" id="ARBA00022723"/>
    </source>
</evidence>
<dbReference type="AlphaFoldDB" id="A0A0F3IJS8"/>
<sequence>MNYQVLARKWRPHNFTEVVGQEHVVIPLINALQHNRLHHAYLFTGTRGVGKTTLARILAKAINCENLKDANPCGECRVCQEIDEGRFLDLLEVDAASRTKVEDTRDLLDNAQYAPSQARYKVYLIDEVHMLSGHSFNALLKTLEEPPLHVKFLLATTDPQKIPVTVLSRCLQFNLKRLKPSQIQAQMQYILTQEAIAYELAALTLLAYAADGSMRDGLSLLDQAIVFGNGRVSEDSVNAMLGYTEQQAVLGLLSALADGQAEPLFALIKRIAEQHVDFSALLQQIIKALHRIALFQHVPTLCGDDLDGELYKNLAGRLSFEDVQLYYQIALLGQKDLDLSPDVRSGFEMLMLRMIAFKPVAPMPVMSKAKPLDKPSVKPVEPVVHHNLAAQDQAGLSETSAITVSPDSAELDWADMISAMKLESITKQLAQNCRLEHLDDQSCSLLLDQAQKNLLSPMREQKLQSALQTWTGKAIKLKISLGSALADTPAAQLIKQQEDLQQAAVDAIQTDTTVQLLQQQFDAKIIPGTIKPV</sequence>
<dbReference type="CDD" id="cd18137">
    <property type="entry name" value="HLD_clamp_pol_III_gamma_tau"/>
    <property type="match status" value="1"/>
</dbReference>
<evidence type="ECO:0000256" key="11">
    <source>
        <dbReference type="RuleBase" id="RU364063"/>
    </source>
</evidence>
<keyword evidence="3 11" id="KW-0548">Nucleotidyltransferase</keyword>
<evidence type="ECO:0000256" key="6">
    <source>
        <dbReference type="ARBA" id="ARBA00022741"/>
    </source>
</evidence>
<dbReference type="InterPro" id="IPR008921">
    <property type="entry name" value="DNA_pol3_clamp-load_cplx_C"/>
</dbReference>
<dbReference type="SMART" id="SM00382">
    <property type="entry name" value="AAA"/>
    <property type="match status" value="1"/>
</dbReference>
<dbReference type="EMBL" id="LAJX01000073">
    <property type="protein sequence ID" value="KJV06956.1"/>
    <property type="molecule type" value="Genomic_DNA"/>
</dbReference>
<dbReference type="Gene3D" id="1.10.8.60">
    <property type="match status" value="1"/>
</dbReference>
<dbReference type="SUPFAM" id="SSF52540">
    <property type="entry name" value="P-loop containing nucleoside triphosphate hydrolases"/>
    <property type="match status" value="1"/>
</dbReference>
<dbReference type="NCBIfam" id="TIGR02397">
    <property type="entry name" value="dnaX_nterm"/>
    <property type="match status" value="1"/>
</dbReference>
<comment type="function">
    <text evidence="11">DNA polymerase III is a complex, multichain enzyme responsible for most of the replicative synthesis in bacteria. This DNA polymerase also exhibits 3' to 5' exonuclease activity.</text>
</comment>
<dbReference type="PANTHER" id="PTHR11669:SF0">
    <property type="entry name" value="PROTEIN STICHEL-LIKE 2"/>
    <property type="match status" value="1"/>
</dbReference>
<evidence type="ECO:0000256" key="10">
    <source>
        <dbReference type="ARBA" id="ARBA00049244"/>
    </source>
</evidence>
<dbReference type="InterPro" id="IPR038249">
    <property type="entry name" value="PolIII_tau_V_sf"/>
</dbReference>
<dbReference type="FunFam" id="3.40.50.300:FF:000014">
    <property type="entry name" value="DNA polymerase III subunit gamma/tau"/>
    <property type="match status" value="1"/>
</dbReference>
<evidence type="ECO:0000256" key="7">
    <source>
        <dbReference type="ARBA" id="ARBA00022833"/>
    </source>
</evidence>
<dbReference type="GO" id="GO:0005524">
    <property type="term" value="F:ATP binding"/>
    <property type="evidence" value="ECO:0007669"/>
    <property type="project" value="UniProtKB-KW"/>
</dbReference>
<keyword evidence="9 11" id="KW-0239">DNA-directed DNA polymerase</keyword>
<evidence type="ECO:0000256" key="1">
    <source>
        <dbReference type="ARBA" id="ARBA00006360"/>
    </source>
</evidence>
<dbReference type="NCBIfam" id="NF005942">
    <property type="entry name" value="PRK07994.1"/>
    <property type="match status" value="1"/>
</dbReference>
<comment type="caution">
    <text evidence="13">The sequence shown here is derived from an EMBL/GenBank/DDBJ whole genome shotgun (WGS) entry which is preliminary data.</text>
</comment>
<keyword evidence="14" id="KW-1185">Reference proteome</keyword>
<dbReference type="InterPro" id="IPR022754">
    <property type="entry name" value="DNA_pol_III_gamma-3"/>
</dbReference>
<name>A0A0F3IJS8_9GAMM</name>
<dbReference type="GO" id="GO:0009360">
    <property type="term" value="C:DNA polymerase III complex"/>
    <property type="evidence" value="ECO:0007669"/>
    <property type="project" value="InterPro"/>
</dbReference>
<keyword evidence="4 11" id="KW-0235">DNA replication</keyword>
<feature type="domain" description="AAA+ ATPase" evidence="12">
    <location>
        <begin position="37"/>
        <end position="178"/>
    </location>
</feature>
<dbReference type="Proteomes" id="UP000033684">
    <property type="component" value="Unassembled WGS sequence"/>
</dbReference>
<dbReference type="Pfam" id="PF12170">
    <property type="entry name" value="DNA_pol3_tau_5"/>
    <property type="match status" value="1"/>
</dbReference>
<dbReference type="FunFam" id="1.10.8.60:FF:000013">
    <property type="entry name" value="DNA polymerase III subunit gamma/tau"/>
    <property type="match status" value="1"/>
</dbReference>
<dbReference type="FunFam" id="1.20.272.10:FF:000003">
    <property type="entry name" value="DNA polymerase III subunit gamma/tau"/>
    <property type="match status" value="1"/>
</dbReference>
<reference evidence="14" key="1">
    <citation type="submission" date="2015-03" db="EMBL/GenBank/DDBJ databases">
        <title>Draft genome sequence of a novel methanotroph (Sn10-6) isolated from flooded ricefield rhizosphere in India.</title>
        <authorList>
            <person name="Pandit P.S."/>
            <person name="Pore S.D."/>
            <person name="Arora P."/>
            <person name="Kapse N.G."/>
            <person name="Dhakephalkar P.K."/>
            <person name="Rahalkar M.C."/>
        </authorList>
    </citation>
    <scope>NUCLEOTIDE SEQUENCE [LARGE SCALE GENOMIC DNA]</scope>
    <source>
        <strain evidence="14">Sn10-6</strain>
    </source>
</reference>
<dbReference type="InterPro" id="IPR050238">
    <property type="entry name" value="DNA_Rep/Repair_Clamp_Loader"/>
</dbReference>
<dbReference type="GO" id="GO:0046872">
    <property type="term" value="F:metal ion binding"/>
    <property type="evidence" value="ECO:0007669"/>
    <property type="project" value="UniProtKB-KW"/>
</dbReference>
<dbReference type="CDD" id="cd00009">
    <property type="entry name" value="AAA"/>
    <property type="match status" value="1"/>
</dbReference>
<comment type="similarity">
    <text evidence="1 11">Belongs to the DnaX/STICHEL family.</text>
</comment>
<evidence type="ECO:0000313" key="13">
    <source>
        <dbReference type="EMBL" id="KJV06956.1"/>
    </source>
</evidence>
<dbReference type="Pfam" id="PF12169">
    <property type="entry name" value="DNA_pol3_gamma3"/>
    <property type="match status" value="1"/>
</dbReference>
<comment type="catalytic activity">
    <reaction evidence="10 11">
        <text>DNA(n) + a 2'-deoxyribonucleoside 5'-triphosphate = DNA(n+1) + diphosphate</text>
        <dbReference type="Rhea" id="RHEA:22508"/>
        <dbReference type="Rhea" id="RHEA-COMP:17339"/>
        <dbReference type="Rhea" id="RHEA-COMP:17340"/>
        <dbReference type="ChEBI" id="CHEBI:33019"/>
        <dbReference type="ChEBI" id="CHEBI:61560"/>
        <dbReference type="ChEBI" id="CHEBI:173112"/>
        <dbReference type="EC" id="2.7.7.7"/>
    </reaction>
</comment>
<dbReference type="InterPro" id="IPR045085">
    <property type="entry name" value="HLD_clamp_pol_III_gamma_tau"/>
</dbReference>
<keyword evidence="7" id="KW-0862">Zinc</keyword>
<dbReference type="Gene3D" id="3.30.300.150">
    <property type="entry name" value="DNA polymerase III, tau subunit, domain V"/>
    <property type="match status" value="1"/>
</dbReference>
<dbReference type="InterPro" id="IPR021029">
    <property type="entry name" value="DNA_pol_III_tau_dom-5"/>
</dbReference>
<dbReference type="NCBIfam" id="NF004046">
    <property type="entry name" value="PRK05563.1"/>
    <property type="match status" value="1"/>
</dbReference>
<dbReference type="GO" id="GO:0003677">
    <property type="term" value="F:DNA binding"/>
    <property type="evidence" value="ECO:0007669"/>
    <property type="project" value="InterPro"/>
</dbReference>
<keyword evidence="2 11" id="KW-0808">Transferase</keyword>
<dbReference type="Gene3D" id="3.40.50.300">
    <property type="entry name" value="P-loop containing nucleotide triphosphate hydrolases"/>
    <property type="match status" value="1"/>
</dbReference>
<evidence type="ECO:0000256" key="9">
    <source>
        <dbReference type="ARBA" id="ARBA00022932"/>
    </source>
</evidence>
<dbReference type="Gene3D" id="1.20.272.10">
    <property type="match status" value="1"/>
</dbReference>
<dbReference type="SUPFAM" id="SSF48019">
    <property type="entry name" value="post-AAA+ oligomerization domain-like"/>
    <property type="match status" value="1"/>
</dbReference>
<dbReference type="EC" id="2.7.7.7" evidence="11"/>
<dbReference type="Pfam" id="PF13177">
    <property type="entry name" value="DNA_pol3_delta2"/>
    <property type="match status" value="1"/>
</dbReference>
<accession>A0A0F3IJS8</accession>
<dbReference type="InterPro" id="IPR027417">
    <property type="entry name" value="P-loop_NTPase"/>
</dbReference>
<organism evidence="13 14">
    <name type="scientific">Methylocucumis oryzae</name>
    <dbReference type="NCBI Taxonomy" id="1632867"/>
    <lineage>
        <taxon>Bacteria</taxon>
        <taxon>Pseudomonadati</taxon>
        <taxon>Pseudomonadota</taxon>
        <taxon>Gammaproteobacteria</taxon>
        <taxon>Methylococcales</taxon>
        <taxon>Methylococcaceae</taxon>
        <taxon>Methylocucumis</taxon>
    </lineage>
</organism>
<keyword evidence="8 11" id="KW-0067">ATP-binding</keyword>
<dbReference type="GO" id="GO:0003887">
    <property type="term" value="F:DNA-directed DNA polymerase activity"/>
    <property type="evidence" value="ECO:0007669"/>
    <property type="project" value="UniProtKB-KW"/>
</dbReference>
<evidence type="ECO:0000256" key="4">
    <source>
        <dbReference type="ARBA" id="ARBA00022705"/>
    </source>
</evidence>
<keyword evidence="5" id="KW-0479">Metal-binding</keyword>
<comment type="subunit">
    <text evidence="11">DNA polymerase III contains a core (composed of alpha, epsilon and theta chains) that associates with a tau subunit. This core dimerizes to form the POLIII' complex. PolIII' associates with the gamma complex (composed of gamma, delta, delta', psi and chi chains) and with the beta chain to form the complete DNA polymerase III complex.</text>
</comment>
<dbReference type="GO" id="GO:0006261">
    <property type="term" value="P:DNA-templated DNA replication"/>
    <property type="evidence" value="ECO:0007669"/>
    <property type="project" value="TreeGrafter"/>
</dbReference>
<gene>
    <name evidence="11" type="primary">dnaX</name>
    <name evidence="13" type="ORF">VZ94_08070</name>
</gene>
<reference evidence="13 14" key="2">
    <citation type="journal article" date="2016" name="Microb. Ecol.">
        <title>Genome Characteristics of a Novel Type I Methanotroph (Sn10-6) Isolated from a Flooded Indian Rice Field.</title>
        <authorList>
            <person name="Rahalkar M.C."/>
            <person name="Pandit P.S."/>
            <person name="Dhakephalkar P.K."/>
            <person name="Pore S."/>
            <person name="Arora P."/>
            <person name="Kapse N."/>
        </authorList>
    </citation>
    <scope>NUCLEOTIDE SEQUENCE [LARGE SCALE GENOMIC DNA]</scope>
    <source>
        <strain evidence="13 14">Sn10-6</strain>
    </source>
</reference>
<evidence type="ECO:0000256" key="8">
    <source>
        <dbReference type="ARBA" id="ARBA00022840"/>
    </source>
</evidence>
<dbReference type="InterPro" id="IPR012763">
    <property type="entry name" value="DNA_pol_III_sug/sutau_N"/>
</dbReference>
<evidence type="ECO:0000259" key="12">
    <source>
        <dbReference type="SMART" id="SM00382"/>
    </source>
</evidence>
<proteinExistence type="inferred from homology"/>
<dbReference type="InterPro" id="IPR001270">
    <property type="entry name" value="ClpA/B"/>
</dbReference>
<dbReference type="PANTHER" id="PTHR11669">
    <property type="entry name" value="REPLICATION FACTOR C / DNA POLYMERASE III GAMMA-TAU SUBUNIT"/>
    <property type="match status" value="1"/>
</dbReference>
<dbReference type="RefSeq" id="WP_045778836.1">
    <property type="nucleotide sequence ID" value="NZ_LAJX01000073.1"/>
</dbReference>
<protein>
    <recommendedName>
        <fullName evidence="11">DNA polymerase III subunit gamma/tau</fullName>
        <ecNumber evidence="11">2.7.7.7</ecNumber>
    </recommendedName>
</protein>
<dbReference type="PRINTS" id="PR00300">
    <property type="entry name" value="CLPPROTEASEA"/>
</dbReference>
<evidence type="ECO:0000256" key="3">
    <source>
        <dbReference type="ARBA" id="ARBA00022695"/>
    </source>
</evidence>
<evidence type="ECO:0000256" key="2">
    <source>
        <dbReference type="ARBA" id="ARBA00022679"/>
    </source>
</evidence>
<keyword evidence="6 11" id="KW-0547">Nucleotide-binding</keyword>
<evidence type="ECO:0000313" key="14">
    <source>
        <dbReference type="Proteomes" id="UP000033684"/>
    </source>
</evidence>
<dbReference type="OrthoDB" id="9810148at2"/>
<dbReference type="Pfam" id="PF22608">
    <property type="entry name" value="DNAX_ATPase_lid"/>
    <property type="match status" value="1"/>
</dbReference>
<dbReference type="InterPro" id="IPR003593">
    <property type="entry name" value="AAA+_ATPase"/>
</dbReference>